<comment type="similarity">
    <text evidence="3 10">Belongs to the DDOST 48 kDa subunit family.</text>
</comment>
<evidence type="ECO:0000256" key="8">
    <source>
        <dbReference type="ARBA" id="ARBA00023136"/>
    </source>
</evidence>
<dbReference type="GeneTree" id="ENSGT00390000017294"/>
<evidence type="ECO:0000256" key="10">
    <source>
        <dbReference type="RuleBase" id="RU361142"/>
    </source>
</evidence>
<feature type="compositionally biased region" description="Low complexity" evidence="11">
    <location>
        <begin position="432"/>
        <end position="445"/>
    </location>
</feature>
<protein>
    <recommendedName>
        <fullName evidence="4 10">Dolichyl-diphosphooligosaccharide--protein glycosyltransferase 48 kDa subunit</fullName>
        <shortName evidence="10">Oligosaccharyl transferase 48 kDa subunit</shortName>
    </recommendedName>
</protein>
<dbReference type="OMA" id="AQEIILW"/>
<evidence type="ECO:0000313" key="14">
    <source>
        <dbReference type="Ensembl" id="ENSSHBP00005019220.1"/>
    </source>
</evidence>
<evidence type="ECO:0000256" key="4">
    <source>
        <dbReference type="ARBA" id="ARBA00013350"/>
    </source>
</evidence>
<feature type="signal peptide" evidence="10">
    <location>
        <begin position="1"/>
        <end position="24"/>
    </location>
</feature>
<dbReference type="UniPathway" id="UPA00378"/>
<keyword evidence="8" id="KW-0472">Membrane</keyword>
<dbReference type="PANTHER" id="PTHR10830:SF0">
    <property type="entry name" value="DOLICHYL-DIPHOSPHOOLIGOSACCHARIDE--PROTEIN GLYCOSYLTRANSFERASE 48 KDA SUBUNIT"/>
    <property type="match status" value="1"/>
</dbReference>
<evidence type="ECO:0000256" key="7">
    <source>
        <dbReference type="ARBA" id="ARBA00022989"/>
    </source>
</evidence>
<reference evidence="14" key="2">
    <citation type="submission" date="2025-08" db="UniProtKB">
        <authorList>
            <consortium name="Ensembl"/>
        </authorList>
    </citation>
    <scope>IDENTIFICATION</scope>
</reference>
<evidence type="ECO:0000256" key="1">
    <source>
        <dbReference type="ARBA" id="ARBA00004115"/>
    </source>
</evidence>
<evidence type="ECO:0000256" key="5">
    <source>
        <dbReference type="ARBA" id="ARBA00022692"/>
    </source>
</evidence>
<dbReference type="InParanoid" id="A0A672UY64"/>
<evidence type="ECO:0000256" key="3">
    <source>
        <dbReference type="ARBA" id="ARBA00008743"/>
    </source>
</evidence>
<gene>
    <name evidence="14" type="primary">DDOST</name>
</gene>
<feature type="domain" description="OST48 N-terminal" evidence="12">
    <location>
        <begin position="27"/>
        <end position="280"/>
    </location>
</feature>
<keyword evidence="15" id="KW-1185">Reference proteome</keyword>
<evidence type="ECO:0000256" key="9">
    <source>
        <dbReference type="ARBA" id="ARBA00045729"/>
    </source>
</evidence>
<comment type="function">
    <text evidence="9">Subunit of the oligosaccharyl transferase (OST) complex that catalyzes the initial transfer of a defined glycan (Glc(3)Man(9)GlcNAc(2) in eukaryotes) from the lipid carrier dolichol-pyrophosphate to an asparagine residue within an Asn-X-Ser/Thr consensus motif in nascent polypeptide chains, the first step in protein N-glycosylation. N-glycosylation occurs cotranslationally and the complex associates with the Sec61 complex at the channel-forming translocon complex that mediates protein translocation across the endoplasmic reticulum (ER). All subunits are required for a maximal enzyme activity. Required for the assembly of both SST3A- and SS3B-containing OST complexes.</text>
</comment>
<accession>A0A672UY64</accession>
<organism evidence="14 15">
    <name type="scientific">Strigops habroptila</name>
    <name type="common">Kakapo</name>
    <dbReference type="NCBI Taxonomy" id="2489341"/>
    <lineage>
        <taxon>Eukaryota</taxon>
        <taxon>Metazoa</taxon>
        <taxon>Chordata</taxon>
        <taxon>Craniata</taxon>
        <taxon>Vertebrata</taxon>
        <taxon>Euteleostomi</taxon>
        <taxon>Archelosauria</taxon>
        <taxon>Archosauria</taxon>
        <taxon>Dinosauria</taxon>
        <taxon>Saurischia</taxon>
        <taxon>Theropoda</taxon>
        <taxon>Coelurosauria</taxon>
        <taxon>Aves</taxon>
        <taxon>Neognathae</taxon>
        <taxon>Neoaves</taxon>
        <taxon>Telluraves</taxon>
        <taxon>Australaves</taxon>
        <taxon>Psittaciformes</taxon>
        <taxon>Psittacidae</taxon>
        <taxon>Strigops</taxon>
    </lineage>
</organism>
<name>A0A672UY64_STRHB</name>
<dbReference type="Pfam" id="PF03345">
    <property type="entry name" value="OST48_N"/>
    <property type="match status" value="1"/>
</dbReference>
<reference evidence="14 15" key="1">
    <citation type="submission" date="2019-11" db="EMBL/GenBank/DDBJ databases">
        <title>Strigops habroptila (kakapo) genome, bStrHab1, primary haplotype, v2.</title>
        <authorList>
            <person name="Jarvis E.D."/>
            <person name="Howard J."/>
            <person name="Rhie A."/>
            <person name="Phillippy A."/>
            <person name="Korlach J."/>
            <person name="Digby A."/>
            <person name="Iorns D."/>
            <person name="Eason D."/>
            <person name="Robertson B."/>
            <person name="Raemaekers T."/>
            <person name="Howe K."/>
            <person name="Lewin H."/>
            <person name="Damas J."/>
            <person name="Hastie A."/>
            <person name="Tracey A."/>
            <person name="Chow W."/>
            <person name="Fedrigo O."/>
        </authorList>
    </citation>
    <scope>NUCLEOTIDE SEQUENCE [LARGE SCALE GENOMIC DNA]</scope>
</reference>
<keyword evidence="6 10" id="KW-0256">Endoplasmic reticulum</keyword>
<feature type="region of interest" description="Disordered" evidence="11">
    <location>
        <begin position="424"/>
        <end position="456"/>
    </location>
</feature>
<comment type="subunit">
    <text evidence="10">Component of the oligosaccharyltransferase (OST) complex.</text>
</comment>
<dbReference type="AlphaFoldDB" id="A0A672UY64"/>
<dbReference type="FunCoup" id="A0A672UY64">
    <property type="interactions" value="968"/>
</dbReference>
<evidence type="ECO:0000256" key="2">
    <source>
        <dbReference type="ARBA" id="ARBA00004922"/>
    </source>
</evidence>
<evidence type="ECO:0000256" key="6">
    <source>
        <dbReference type="ARBA" id="ARBA00022824"/>
    </source>
</evidence>
<dbReference type="InterPro" id="IPR005013">
    <property type="entry name" value="DDOST_48_kDa_subunit"/>
</dbReference>
<dbReference type="GO" id="GO:0018279">
    <property type="term" value="P:protein N-linked glycosylation via asparagine"/>
    <property type="evidence" value="ECO:0007669"/>
    <property type="project" value="UniProtKB-UniRule"/>
</dbReference>
<sequence>MAAAALGLWWLLAAAAAAAAGAEGGPRTLVLLENSNLRDTHSLFFRSLADRGFDLTFRTADDAGLSLIKYGEFLYDNLIIFSPSIEDFGGNINVETITAFIDGGGSVLVAASSDIGDPLRELGSECGIEFDEERTAVIDHHNYDISDPGQHTLIVADTENLLKAPTIVGRAALNPILFRGVGMVADPDNPLVLDILTGSSTSYSFFPDKPITQYPHAVGKNTLLIAGLQARNNARVVFSGSLDFFSDAFFNSAVQKATPGSKRYSQTGNYELAIALSRWVFKEEGVLRVGAVSHHRVGELTPPSAYTVTDLVEYSIVIEKLSDGKWVPFDGDDIQLEFVRIDPFVRTFLKRNGGFPQCPGPARGPIPPLTAVTSVSPSPQCHHHLGITTVSFQVASTACASSCRTSTACFSSRWIITAWVTPTSTPPPRCPCVPSSTRSTSGSSPRRTRTTPVPSP</sequence>
<reference evidence="14" key="3">
    <citation type="submission" date="2025-09" db="UniProtKB">
        <authorList>
            <consortium name="Ensembl"/>
        </authorList>
    </citation>
    <scope>IDENTIFICATION</scope>
</reference>
<keyword evidence="7" id="KW-1133">Transmembrane helix</keyword>
<proteinExistence type="inferred from homology"/>
<feature type="chain" id="PRO_5025716039" description="Dolichyl-diphosphooligosaccharide--protein glycosyltransferase 48 kDa subunit" evidence="10">
    <location>
        <begin position="25"/>
        <end position="456"/>
    </location>
</feature>
<comment type="pathway">
    <text evidence="2 10">Protein modification; protein glycosylation.</text>
</comment>
<dbReference type="Pfam" id="PF23358">
    <property type="entry name" value="OST48_MD"/>
    <property type="match status" value="1"/>
</dbReference>
<evidence type="ECO:0000256" key="11">
    <source>
        <dbReference type="SAM" id="MobiDB-lite"/>
    </source>
</evidence>
<keyword evidence="5" id="KW-0812">Transmembrane</keyword>
<evidence type="ECO:0000259" key="13">
    <source>
        <dbReference type="Pfam" id="PF23358"/>
    </source>
</evidence>
<comment type="subcellular location">
    <subcellularLocation>
        <location evidence="1 10">Endoplasmic reticulum membrane</location>
        <topology evidence="1 10">Single-pass type I membrane protein</topology>
    </subcellularLocation>
</comment>
<dbReference type="GO" id="GO:0008250">
    <property type="term" value="C:oligosaccharyltransferase complex"/>
    <property type="evidence" value="ECO:0007669"/>
    <property type="project" value="TreeGrafter"/>
</dbReference>
<dbReference type="Ensembl" id="ENSSHBT00005022951.1">
    <property type="protein sequence ID" value="ENSSHBP00005019220.1"/>
    <property type="gene ID" value="ENSSHBG00005016487.1"/>
</dbReference>
<dbReference type="InterPro" id="IPR055457">
    <property type="entry name" value="OST48_N"/>
</dbReference>
<dbReference type="InterPro" id="IPR055459">
    <property type="entry name" value="OST48_MD"/>
</dbReference>
<dbReference type="Proteomes" id="UP000472266">
    <property type="component" value="Chromosome 19"/>
</dbReference>
<keyword evidence="10" id="KW-0732">Signal</keyword>
<dbReference type="PANTHER" id="PTHR10830">
    <property type="entry name" value="DOLICHYL-DIPHOSPHOOLIGOSACCHARIDE--PROTEIN GLYCOSYLTRANSFERASE 48 KDA SUBUNIT"/>
    <property type="match status" value="1"/>
</dbReference>
<feature type="domain" description="OST48 middle" evidence="13">
    <location>
        <begin position="294"/>
        <end position="351"/>
    </location>
</feature>
<evidence type="ECO:0000313" key="15">
    <source>
        <dbReference type="Proteomes" id="UP000472266"/>
    </source>
</evidence>
<evidence type="ECO:0000259" key="12">
    <source>
        <dbReference type="Pfam" id="PF03345"/>
    </source>
</evidence>